<accession>A0AAE0BUD9</accession>
<name>A0AAE0BUD9_9CHLO</name>
<keyword evidence="2" id="KW-1185">Reference proteome</keyword>
<evidence type="ECO:0000313" key="2">
    <source>
        <dbReference type="Proteomes" id="UP001190700"/>
    </source>
</evidence>
<comment type="caution">
    <text evidence="1">The sequence shown here is derived from an EMBL/GenBank/DDBJ whole genome shotgun (WGS) entry which is preliminary data.</text>
</comment>
<dbReference type="AlphaFoldDB" id="A0AAE0BUD9"/>
<dbReference type="EMBL" id="LGRX02033090">
    <property type="protein sequence ID" value="KAK3243043.1"/>
    <property type="molecule type" value="Genomic_DNA"/>
</dbReference>
<proteinExistence type="predicted"/>
<reference evidence="1 2" key="1">
    <citation type="journal article" date="2015" name="Genome Biol. Evol.">
        <title>Comparative Genomics of a Bacterivorous Green Alga Reveals Evolutionary Causalities and Consequences of Phago-Mixotrophic Mode of Nutrition.</title>
        <authorList>
            <person name="Burns J.A."/>
            <person name="Paasch A."/>
            <person name="Narechania A."/>
            <person name="Kim E."/>
        </authorList>
    </citation>
    <scope>NUCLEOTIDE SEQUENCE [LARGE SCALE GENOMIC DNA]</scope>
    <source>
        <strain evidence="1 2">PLY_AMNH</strain>
    </source>
</reference>
<protein>
    <submittedName>
        <fullName evidence="1">Uncharacterized protein</fullName>
    </submittedName>
</protein>
<dbReference type="InterPro" id="IPR028994">
    <property type="entry name" value="Integrin_alpha_N"/>
</dbReference>
<sequence>MYFETLRYYIPSLCTVNESVTSIFANDQFVYATTDTGIFDVMACSEIYVSVDDARHEQIVATFENQIVISVSFEDRSTNVRVYNKTDWTYKNVFDSSFSAIREGDSFGHALHAFNTDQHTEEHSHALFVGLDGTHAQTVNFTDRIRRYSYTFAGREYDRYLDASQISGTESYFLARTPDELYQILRVDPYDLYVYTTTVLLNVSAHSVSAFNPTKFVVGDVDTDGDLDVVVLYMNVSEYGDRDAPDEFRWQNDTYVNVFRNRGDDTFEETATRRSVSNVSDIVMDTENRVLLLRKDPSEVVTITF</sequence>
<organism evidence="1 2">
    <name type="scientific">Cymbomonas tetramitiformis</name>
    <dbReference type="NCBI Taxonomy" id="36881"/>
    <lineage>
        <taxon>Eukaryota</taxon>
        <taxon>Viridiplantae</taxon>
        <taxon>Chlorophyta</taxon>
        <taxon>Pyramimonadophyceae</taxon>
        <taxon>Pyramimonadales</taxon>
        <taxon>Pyramimonadaceae</taxon>
        <taxon>Cymbomonas</taxon>
    </lineage>
</organism>
<gene>
    <name evidence="1" type="ORF">CYMTET_47312</name>
</gene>
<dbReference type="Proteomes" id="UP001190700">
    <property type="component" value="Unassembled WGS sequence"/>
</dbReference>
<evidence type="ECO:0000313" key="1">
    <source>
        <dbReference type="EMBL" id="KAK3243043.1"/>
    </source>
</evidence>
<dbReference type="SUPFAM" id="SSF69318">
    <property type="entry name" value="Integrin alpha N-terminal domain"/>
    <property type="match status" value="1"/>
</dbReference>